<evidence type="ECO:0000256" key="3">
    <source>
        <dbReference type="ARBA" id="ARBA00022679"/>
    </source>
</evidence>
<evidence type="ECO:0000256" key="4">
    <source>
        <dbReference type="ARBA" id="ARBA00022741"/>
    </source>
</evidence>
<dbReference type="Pfam" id="PF00069">
    <property type="entry name" value="Pkinase"/>
    <property type="match status" value="1"/>
</dbReference>
<gene>
    <name evidence="13" type="ORF">H8Z77_03545</name>
</gene>
<name>A0ABR7IPU0_9CLOT</name>
<evidence type="ECO:0000256" key="8">
    <source>
        <dbReference type="ARBA" id="ARBA00048679"/>
    </source>
</evidence>
<feature type="domain" description="Protein kinase" evidence="11">
    <location>
        <begin position="48"/>
        <end position="340"/>
    </location>
</feature>
<feature type="transmembrane region" description="Helical" evidence="10">
    <location>
        <begin position="350"/>
        <end position="374"/>
    </location>
</feature>
<dbReference type="InterPro" id="IPR000719">
    <property type="entry name" value="Prot_kinase_dom"/>
</dbReference>
<dbReference type="Gene3D" id="3.30.10.20">
    <property type="match status" value="2"/>
</dbReference>
<keyword evidence="5" id="KW-0418">Kinase</keyword>
<dbReference type="CDD" id="cd06577">
    <property type="entry name" value="PASTA_pknB"/>
    <property type="match status" value="2"/>
</dbReference>
<comment type="catalytic activity">
    <reaction evidence="8">
        <text>L-seryl-[protein] + ATP = O-phospho-L-seryl-[protein] + ADP + H(+)</text>
        <dbReference type="Rhea" id="RHEA:17989"/>
        <dbReference type="Rhea" id="RHEA-COMP:9863"/>
        <dbReference type="Rhea" id="RHEA-COMP:11604"/>
        <dbReference type="ChEBI" id="CHEBI:15378"/>
        <dbReference type="ChEBI" id="CHEBI:29999"/>
        <dbReference type="ChEBI" id="CHEBI:30616"/>
        <dbReference type="ChEBI" id="CHEBI:83421"/>
        <dbReference type="ChEBI" id="CHEBI:456216"/>
        <dbReference type="EC" id="2.7.11.1"/>
    </reaction>
</comment>
<dbReference type="RefSeq" id="WP_186996201.1">
    <property type="nucleotide sequence ID" value="NZ_JACOQK010000001.1"/>
</dbReference>
<evidence type="ECO:0000256" key="9">
    <source>
        <dbReference type="SAM" id="MobiDB-lite"/>
    </source>
</evidence>
<dbReference type="SMART" id="SM00220">
    <property type="entry name" value="S_TKc"/>
    <property type="match status" value="1"/>
</dbReference>
<evidence type="ECO:0000256" key="10">
    <source>
        <dbReference type="SAM" id="Phobius"/>
    </source>
</evidence>
<feature type="domain" description="PASTA" evidence="12">
    <location>
        <begin position="489"/>
        <end position="556"/>
    </location>
</feature>
<comment type="caution">
    <text evidence="13">The sequence shown here is derived from an EMBL/GenBank/DDBJ whole genome shotgun (WGS) entry which is preliminary data.</text>
</comment>
<protein>
    <recommendedName>
        <fullName evidence="1">non-specific serine/threonine protein kinase</fullName>
        <ecNumber evidence="1">2.7.11.1</ecNumber>
    </recommendedName>
</protein>
<dbReference type="EC" id="2.7.11.1" evidence="1"/>
<keyword evidence="2" id="KW-0723">Serine/threonine-protein kinase</keyword>
<dbReference type="PANTHER" id="PTHR43895">
    <property type="entry name" value="CALCIUM/CALMODULIN-DEPENDENT PROTEIN KINASE KINASE-RELATED"/>
    <property type="match status" value="1"/>
</dbReference>
<dbReference type="Pfam" id="PF03793">
    <property type="entry name" value="PASTA"/>
    <property type="match status" value="2"/>
</dbReference>
<evidence type="ECO:0000259" key="12">
    <source>
        <dbReference type="PROSITE" id="PS51178"/>
    </source>
</evidence>
<dbReference type="PROSITE" id="PS51178">
    <property type="entry name" value="PASTA"/>
    <property type="match status" value="2"/>
</dbReference>
<dbReference type="SMART" id="SM00740">
    <property type="entry name" value="PASTA"/>
    <property type="match status" value="2"/>
</dbReference>
<proteinExistence type="predicted"/>
<keyword evidence="6" id="KW-0067">ATP-binding</keyword>
<evidence type="ECO:0000256" key="6">
    <source>
        <dbReference type="ARBA" id="ARBA00022840"/>
    </source>
</evidence>
<feature type="compositionally biased region" description="Low complexity" evidence="9">
    <location>
        <begin position="399"/>
        <end position="418"/>
    </location>
</feature>
<evidence type="ECO:0000256" key="2">
    <source>
        <dbReference type="ARBA" id="ARBA00022527"/>
    </source>
</evidence>
<feature type="domain" description="PASTA" evidence="12">
    <location>
        <begin position="422"/>
        <end position="488"/>
    </location>
</feature>
<sequence length="556" mass="61493">MDNQSPICHRCMHPKGNAVICPNCGYVNGSVPVNPAYLKPETLLDNRYIVGNLLYSTHESAVYIAYDIQINTVVEVKEFLPDSIVTRNPETQKLEIESEKFELFKRAAKEFLTQNQALSKIRTMSTLVQAYEIFAQNNTCYVIMEHVEGVKLKDYLLDHYGELSWEETSKMFLPVIKHLGQLHAMGLVHGGLSPETIYVTVKGQVKIGGFCIPSMRMTNAELPVVIYDGYAAPEQYENEEQSYGSWVDVYGMAAVLYKTLTGTMPTDSKSRTCVDNLVQLAVLNPSVPNNVSVAITSAMTLSFRIRTQTMTDLYADLSAPPRQQAAIAEKVESLIQEQELDQETNNTKKYIMIAVGITAAVLILVSALVLYYLFGNNSNDKDKNTSSILSSEVEESSSEESSSQTSSKESSSKASSSATVSNQDGYLMLNLVGQYLNVVKTDSKYSMLTVEAEYEYNEQYPEGVIIKQSIEPDEPIKEGQTVKVTVSNGSKYREIPQYTGQSWSAYKNQLDNLGILYDTRTVSSEGAASGTVVATSIDPGQKIDVTTSRLVVSIAE</sequence>
<keyword evidence="10" id="KW-0472">Membrane</keyword>
<keyword evidence="3" id="KW-0808">Transferase</keyword>
<dbReference type="PROSITE" id="PS50011">
    <property type="entry name" value="PROTEIN_KINASE_DOM"/>
    <property type="match status" value="1"/>
</dbReference>
<reference evidence="13 14" key="1">
    <citation type="submission" date="2020-08" db="EMBL/GenBank/DDBJ databases">
        <title>Genome public.</title>
        <authorList>
            <person name="Liu C."/>
            <person name="Sun Q."/>
        </authorList>
    </citation>
    <scope>NUCLEOTIDE SEQUENCE [LARGE SCALE GENOMIC DNA]</scope>
    <source>
        <strain evidence="13 14">NSJ-27</strain>
    </source>
</reference>
<evidence type="ECO:0000313" key="13">
    <source>
        <dbReference type="EMBL" id="MBC5787098.1"/>
    </source>
</evidence>
<keyword evidence="4" id="KW-0547">Nucleotide-binding</keyword>
<evidence type="ECO:0000256" key="1">
    <source>
        <dbReference type="ARBA" id="ARBA00012513"/>
    </source>
</evidence>
<dbReference type="SUPFAM" id="SSF56112">
    <property type="entry name" value="Protein kinase-like (PK-like)"/>
    <property type="match status" value="1"/>
</dbReference>
<dbReference type="PANTHER" id="PTHR43895:SF32">
    <property type="entry name" value="SERINE_THREONINE-PROTEIN KINASE CHK1"/>
    <property type="match status" value="1"/>
</dbReference>
<evidence type="ECO:0000256" key="7">
    <source>
        <dbReference type="ARBA" id="ARBA00047899"/>
    </source>
</evidence>
<organism evidence="13 14">
    <name type="scientific">Clostridium facile</name>
    <dbReference type="NCBI Taxonomy" id="2763035"/>
    <lineage>
        <taxon>Bacteria</taxon>
        <taxon>Bacillati</taxon>
        <taxon>Bacillota</taxon>
        <taxon>Clostridia</taxon>
        <taxon>Eubacteriales</taxon>
        <taxon>Clostridiaceae</taxon>
        <taxon>Clostridium</taxon>
    </lineage>
</organism>
<comment type="catalytic activity">
    <reaction evidence="7">
        <text>L-threonyl-[protein] + ATP = O-phospho-L-threonyl-[protein] + ADP + H(+)</text>
        <dbReference type="Rhea" id="RHEA:46608"/>
        <dbReference type="Rhea" id="RHEA-COMP:11060"/>
        <dbReference type="Rhea" id="RHEA-COMP:11605"/>
        <dbReference type="ChEBI" id="CHEBI:15378"/>
        <dbReference type="ChEBI" id="CHEBI:30013"/>
        <dbReference type="ChEBI" id="CHEBI:30616"/>
        <dbReference type="ChEBI" id="CHEBI:61977"/>
        <dbReference type="ChEBI" id="CHEBI:456216"/>
        <dbReference type="EC" id="2.7.11.1"/>
    </reaction>
</comment>
<dbReference type="Gene3D" id="1.10.510.10">
    <property type="entry name" value="Transferase(Phosphotransferase) domain 1"/>
    <property type="match status" value="1"/>
</dbReference>
<dbReference type="InterPro" id="IPR011009">
    <property type="entry name" value="Kinase-like_dom_sf"/>
</dbReference>
<keyword evidence="14" id="KW-1185">Reference proteome</keyword>
<accession>A0ABR7IPU0</accession>
<evidence type="ECO:0000256" key="5">
    <source>
        <dbReference type="ARBA" id="ARBA00022777"/>
    </source>
</evidence>
<keyword evidence="10" id="KW-1133">Transmembrane helix</keyword>
<dbReference type="EMBL" id="JACOQK010000001">
    <property type="protein sequence ID" value="MBC5787098.1"/>
    <property type="molecule type" value="Genomic_DNA"/>
</dbReference>
<dbReference type="InterPro" id="IPR005543">
    <property type="entry name" value="PASTA_dom"/>
</dbReference>
<evidence type="ECO:0000313" key="14">
    <source>
        <dbReference type="Proteomes" id="UP000649151"/>
    </source>
</evidence>
<dbReference type="Proteomes" id="UP000649151">
    <property type="component" value="Unassembled WGS sequence"/>
</dbReference>
<feature type="region of interest" description="Disordered" evidence="9">
    <location>
        <begin position="383"/>
        <end position="418"/>
    </location>
</feature>
<evidence type="ECO:0000259" key="11">
    <source>
        <dbReference type="PROSITE" id="PS50011"/>
    </source>
</evidence>
<keyword evidence="10" id="KW-0812">Transmembrane</keyword>